<dbReference type="GO" id="GO:0003677">
    <property type="term" value="F:DNA binding"/>
    <property type="evidence" value="ECO:0007669"/>
    <property type="project" value="UniProtKB-KW"/>
</dbReference>
<comment type="function">
    <text evidence="12">Component of the replication protein A complex (RPA) required for DNA recombination, repair and replication. The activity of RPA is mediated by single-stranded DNA binding and protein interactions. Probably involved in repair of double-strand DNA breaks (DSBs) induced by genotoxic stresses.</text>
</comment>
<dbReference type="Pfam" id="PF08646">
    <property type="entry name" value="Rep_fac-A_C"/>
    <property type="match status" value="1"/>
</dbReference>
<dbReference type="CDD" id="cd04476">
    <property type="entry name" value="RPA1_DBD_C"/>
    <property type="match status" value="1"/>
</dbReference>
<dbReference type="InterPro" id="IPR047192">
    <property type="entry name" value="Euk_RPA1_DBD_C"/>
</dbReference>
<dbReference type="InterPro" id="IPR013955">
    <property type="entry name" value="Rep_factor-A_C"/>
</dbReference>
<name>A0AAW1R2Z1_9CHLO</name>
<organism evidence="18 19">
    <name type="scientific">Elliptochloris bilobata</name>
    <dbReference type="NCBI Taxonomy" id="381761"/>
    <lineage>
        <taxon>Eukaryota</taxon>
        <taxon>Viridiplantae</taxon>
        <taxon>Chlorophyta</taxon>
        <taxon>core chlorophytes</taxon>
        <taxon>Trebouxiophyceae</taxon>
        <taxon>Trebouxiophyceae incertae sedis</taxon>
        <taxon>Elliptochloris clade</taxon>
        <taxon>Elliptochloris</taxon>
    </lineage>
</organism>
<reference evidence="18 19" key="1">
    <citation type="journal article" date="2024" name="Nat. Commun.">
        <title>Phylogenomics reveals the evolutionary origins of lichenization in chlorophyte algae.</title>
        <authorList>
            <person name="Puginier C."/>
            <person name="Libourel C."/>
            <person name="Otte J."/>
            <person name="Skaloud P."/>
            <person name="Haon M."/>
            <person name="Grisel S."/>
            <person name="Petersen M."/>
            <person name="Berrin J.G."/>
            <person name="Delaux P.M."/>
            <person name="Dal Grande F."/>
            <person name="Keller J."/>
        </authorList>
    </citation>
    <scope>NUCLEOTIDE SEQUENCE [LARGE SCALE GENOMIC DNA]</scope>
    <source>
        <strain evidence="18 19">SAG 245.80</strain>
    </source>
</reference>
<accession>A0AAW1R2Z1</accession>
<evidence type="ECO:0000256" key="10">
    <source>
        <dbReference type="ARBA" id="ARBA00023204"/>
    </source>
</evidence>
<keyword evidence="6 12" id="KW-0863">Zinc-finger</keyword>
<dbReference type="GO" id="GO:0008270">
    <property type="term" value="F:zinc ion binding"/>
    <property type="evidence" value="ECO:0007669"/>
    <property type="project" value="UniProtKB-KW"/>
</dbReference>
<keyword evidence="10" id="KW-0234">DNA repair</keyword>
<feature type="compositionally biased region" description="Low complexity" evidence="13">
    <location>
        <begin position="96"/>
        <end position="113"/>
    </location>
</feature>
<dbReference type="Proteomes" id="UP001445335">
    <property type="component" value="Unassembled WGS sequence"/>
</dbReference>
<keyword evidence="11 12" id="KW-0539">Nucleus</keyword>
<dbReference type="InterPro" id="IPR003871">
    <property type="entry name" value="RFA1B/D_OB_1st"/>
</dbReference>
<dbReference type="NCBIfam" id="TIGR00617">
    <property type="entry name" value="rpa1"/>
    <property type="match status" value="1"/>
</dbReference>
<dbReference type="InterPro" id="IPR007199">
    <property type="entry name" value="Rep_factor-A_N"/>
</dbReference>
<dbReference type="PANTHER" id="PTHR47165:SF4">
    <property type="entry name" value="OS03G0429900 PROTEIN"/>
    <property type="match status" value="1"/>
</dbReference>
<evidence type="ECO:0000256" key="9">
    <source>
        <dbReference type="ARBA" id="ARBA00023172"/>
    </source>
</evidence>
<evidence type="ECO:0000259" key="17">
    <source>
        <dbReference type="Pfam" id="PF16900"/>
    </source>
</evidence>
<keyword evidence="5" id="KW-0227">DNA damage</keyword>
<keyword evidence="19" id="KW-1185">Reference proteome</keyword>
<feature type="compositionally biased region" description="Gly residues" evidence="13">
    <location>
        <begin position="130"/>
        <end position="139"/>
    </location>
</feature>
<keyword evidence="4 12" id="KW-0479">Metal-binding</keyword>
<gene>
    <name evidence="18" type="ORF">WJX81_005736</name>
</gene>
<evidence type="ECO:0000259" key="16">
    <source>
        <dbReference type="Pfam" id="PF08646"/>
    </source>
</evidence>
<dbReference type="CDD" id="cd04475">
    <property type="entry name" value="RPA1_DBD_B"/>
    <property type="match status" value="1"/>
</dbReference>
<evidence type="ECO:0000256" key="8">
    <source>
        <dbReference type="ARBA" id="ARBA00023125"/>
    </source>
</evidence>
<dbReference type="InterPro" id="IPR004591">
    <property type="entry name" value="Rfa1"/>
</dbReference>
<evidence type="ECO:0000256" key="1">
    <source>
        <dbReference type="ARBA" id="ARBA00004123"/>
    </source>
</evidence>
<keyword evidence="3 12" id="KW-0235">DNA replication</keyword>
<dbReference type="GO" id="GO:0006281">
    <property type="term" value="P:DNA repair"/>
    <property type="evidence" value="ECO:0007669"/>
    <property type="project" value="UniProtKB-KW"/>
</dbReference>
<evidence type="ECO:0000313" key="18">
    <source>
        <dbReference type="EMBL" id="KAK9828112.1"/>
    </source>
</evidence>
<dbReference type="InterPro" id="IPR012340">
    <property type="entry name" value="NA-bd_OB-fold"/>
</dbReference>
<dbReference type="FunFam" id="2.40.50.140:FF:000064">
    <property type="entry name" value="Replication protein A subunit"/>
    <property type="match status" value="1"/>
</dbReference>
<dbReference type="Pfam" id="PF02721">
    <property type="entry name" value="DUF223"/>
    <property type="match status" value="1"/>
</dbReference>
<comment type="similarity">
    <text evidence="2 12">Belongs to the replication factor A protein 1 family.</text>
</comment>
<dbReference type="FunFam" id="2.40.50.140:FF:000090">
    <property type="entry name" value="Replication protein A subunit"/>
    <property type="match status" value="1"/>
</dbReference>
<dbReference type="Pfam" id="PF16900">
    <property type="entry name" value="REPA_OB_2"/>
    <property type="match status" value="1"/>
</dbReference>
<dbReference type="AlphaFoldDB" id="A0AAW1R2Z1"/>
<evidence type="ECO:0000256" key="5">
    <source>
        <dbReference type="ARBA" id="ARBA00022763"/>
    </source>
</evidence>
<evidence type="ECO:0000259" key="15">
    <source>
        <dbReference type="Pfam" id="PF04057"/>
    </source>
</evidence>
<dbReference type="EMBL" id="JALJOU010000052">
    <property type="protein sequence ID" value="KAK9828112.1"/>
    <property type="molecule type" value="Genomic_DNA"/>
</dbReference>
<feature type="domain" description="Replication protein A OB" evidence="17">
    <location>
        <begin position="313"/>
        <end position="404"/>
    </location>
</feature>
<proteinExistence type="inferred from homology"/>
<keyword evidence="9" id="KW-0233">DNA recombination</keyword>
<evidence type="ECO:0000256" key="13">
    <source>
        <dbReference type="SAM" id="MobiDB-lite"/>
    </source>
</evidence>
<dbReference type="GO" id="GO:0006310">
    <property type="term" value="P:DNA recombination"/>
    <property type="evidence" value="ECO:0007669"/>
    <property type="project" value="UniProtKB-KW"/>
</dbReference>
<evidence type="ECO:0000256" key="3">
    <source>
        <dbReference type="ARBA" id="ARBA00022705"/>
    </source>
</evidence>
<dbReference type="GO" id="GO:0005634">
    <property type="term" value="C:nucleus"/>
    <property type="evidence" value="ECO:0007669"/>
    <property type="project" value="UniProtKB-SubCell"/>
</dbReference>
<feature type="domain" description="Replication protein A 70 kDa DNA-binding subunit B/D first OB fold" evidence="14">
    <location>
        <begin position="178"/>
        <end position="282"/>
    </location>
</feature>
<evidence type="ECO:0000259" key="14">
    <source>
        <dbReference type="Pfam" id="PF02721"/>
    </source>
</evidence>
<evidence type="ECO:0000256" key="12">
    <source>
        <dbReference type="RuleBase" id="RU364130"/>
    </source>
</evidence>
<protein>
    <recommendedName>
        <fullName evidence="12">Replication protein A subunit</fullName>
    </recommendedName>
</protein>
<evidence type="ECO:0000256" key="7">
    <source>
        <dbReference type="ARBA" id="ARBA00022833"/>
    </source>
</evidence>
<sequence length="621" mass="65954">MFIGNRHGAFLCLSAVESLTSLSEGKPKFSCGLSDGADSISAVLATQVNLRVGAGEIKQGTVLRLTEYTINLVNGAARPLVLDCEVVGHCDEPAAATPPAAGATEPPATARTPAPAPGKENKAVKAEPGTGAGGSGGVGTAALKTPAAVKRGPTPLAGVATPGPSPFTPGSARRAAQPIQALNPYNNGWTIKARVASKGQMRSFENKGAGGATTSLFSVELVDEQGTAIEATLWRELAERYFDVLEEGKVYWISRGKVKPANRNFTTVRNDYTINLDNGSEIEECTEADASRMQARLNYVSIATLPGYTGKRLLVDLLGVVTAVGPLGSVKRQRDGTELARRDITLADQSGKTVTVTLWGRSAEESGAELEALPHPLVSISQCRVTDYNGVSVSTITRSAIAINPEGEEADELRGWWDATGCTASLSHAGEGLASALKSGGAAPERSTLAALRKEKDALQGADAKPEYASISATIAAIDPAQSLYYQACPDNNRKVVAQGDGWFCEFDGKTYPAMVRRYVMQARFCDDSGEATLSVFDDQARMLLGMAADEVAPLKEAPDPKPYEAMLERVAWSEWLLRVQSRSQEYNGELRQRLSVASLKRIDFIEESRRMVALLTASSA</sequence>
<feature type="region of interest" description="Disordered" evidence="13">
    <location>
        <begin position="152"/>
        <end position="172"/>
    </location>
</feature>
<dbReference type="GO" id="GO:0006260">
    <property type="term" value="P:DNA replication"/>
    <property type="evidence" value="ECO:0007669"/>
    <property type="project" value="UniProtKB-KW"/>
</dbReference>
<comment type="subunit">
    <text evidence="12">Heterotrimer of RPA1, RPA2 and RPA3 (canonical replication protein A complex).</text>
</comment>
<keyword evidence="8 12" id="KW-0238">DNA-binding</keyword>
<evidence type="ECO:0000313" key="19">
    <source>
        <dbReference type="Proteomes" id="UP001445335"/>
    </source>
</evidence>
<evidence type="ECO:0000256" key="2">
    <source>
        <dbReference type="ARBA" id="ARBA00005690"/>
    </source>
</evidence>
<comment type="caution">
    <text evidence="18">The sequence shown here is derived from an EMBL/GenBank/DDBJ whole genome shotgun (WGS) entry which is preliminary data.</text>
</comment>
<comment type="subcellular location">
    <subcellularLocation>
        <location evidence="1 12">Nucleus</location>
    </subcellularLocation>
</comment>
<keyword evidence="7 12" id="KW-0862">Zinc</keyword>
<evidence type="ECO:0000256" key="4">
    <source>
        <dbReference type="ARBA" id="ARBA00022723"/>
    </source>
</evidence>
<evidence type="ECO:0000256" key="11">
    <source>
        <dbReference type="ARBA" id="ARBA00023242"/>
    </source>
</evidence>
<dbReference type="InterPro" id="IPR031657">
    <property type="entry name" value="REPA_OB_2"/>
</dbReference>
<feature type="region of interest" description="Disordered" evidence="13">
    <location>
        <begin position="96"/>
        <end position="139"/>
    </location>
</feature>
<feature type="domain" description="Replication factor-A protein 1 N-terminal" evidence="15">
    <location>
        <begin position="23"/>
        <end position="87"/>
    </location>
</feature>
<evidence type="ECO:0000256" key="6">
    <source>
        <dbReference type="ARBA" id="ARBA00022771"/>
    </source>
</evidence>
<dbReference type="Pfam" id="PF04057">
    <property type="entry name" value="Rep-A_N"/>
    <property type="match status" value="1"/>
</dbReference>
<dbReference type="PANTHER" id="PTHR47165">
    <property type="entry name" value="OS03G0429900 PROTEIN"/>
    <property type="match status" value="1"/>
</dbReference>
<dbReference type="CDD" id="cd04474">
    <property type="entry name" value="RPA1_DBD_A"/>
    <property type="match status" value="1"/>
</dbReference>
<dbReference type="FunFam" id="2.40.50.140:FF:000041">
    <property type="entry name" value="Replication protein A subunit"/>
    <property type="match status" value="1"/>
</dbReference>
<dbReference type="Gene3D" id="2.40.50.140">
    <property type="entry name" value="Nucleic acid-binding proteins"/>
    <property type="match status" value="4"/>
</dbReference>
<feature type="domain" description="Replication factor A C-terminal" evidence="16">
    <location>
        <begin position="468"/>
        <end position="612"/>
    </location>
</feature>
<dbReference type="SUPFAM" id="SSF50249">
    <property type="entry name" value="Nucleic acid-binding proteins"/>
    <property type="match status" value="4"/>
</dbReference>